<proteinExistence type="predicted"/>
<keyword evidence="2" id="KW-1185">Reference proteome</keyword>
<sequence length="337" mass="34719">MTVELVTGEGSTDHVGSEDFGAYQACTFGDGAYVLSGCEASVVDSNTIRISKGEMLVNGRHVRIKGSEDVTIQSGSVGRKRKDLICVRYTKDSEGIEDSPIAVIVGTPTEGEASYPSYIQGSILDGDVAADFPLYGIPIDSLAVGEPVLMMERRGSAAEQIAGKADKAHKHSAADITGGTLPIARGGTGSASAAGALANLGLTATAAEVNKLHGKDAIWGAKVLYANDASSTGTVALVDDAANYTLAEIYYVTNDGGHHMAKVYSPNGKTVDLMGALMKAQGGGATAMYFKLRRVVVSGTSVYTTGATGESSTTDANTCTVNSNASIIGITKIVGYR</sequence>
<evidence type="ECO:0000313" key="1">
    <source>
        <dbReference type="EMBL" id="BDE94957.1"/>
    </source>
</evidence>
<dbReference type="Proteomes" id="UP001320544">
    <property type="component" value="Chromosome"/>
</dbReference>
<evidence type="ECO:0000313" key="2">
    <source>
        <dbReference type="Proteomes" id="UP001320544"/>
    </source>
</evidence>
<name>A0ABM7WFE9_9ACTN</name>
<dbReference type="EMBL" id="AP025564">
    <property type="protein sequence ID" value="BDE94957.1"/>
    <property type="molecule type" value="Genomic_DNA"/>
</dbReference>
<gene>
    <name evidence="1" type="ORF">CE91St30_02900</name>
</gene>
<dbReference type="RefSeq" id="WP_244411478.1">
    <property type="nucleotide sequence ID" value="NZ_AP025564.1"/>
</dbReference>
<protein>
    <submittedName>
        <fullName evidence="1">Uncharacterized protein</fullName>
    </submittedName>
</protein>
<reference evidence="1 2" key="1">
    <citation type="submission" date="2022-01" db="EMBL/GenBank/DDBJ databases">
        <title>Novel bile acid biosynthetic pathways are enriched in the microbiome of centenarians.</title>
        <authorList>
            <person name="Sato Y."/>
            <person name="Atarashi K."/>
            <person name="Plichta R.D."/>
            <person name="Arai Y."/>
            <person name="Sasajima S."/>
            <person name="Kearney M.S."/>
            <person name="Suda W."/>
            <person name="Takeshita K."/>
            <person name="Sasaki T."/>
            <person name="Okamoto S."/>
            <person name="Skelly N.A."/>
            <person name="Okamura Y."/>
            <person name="Vlamakis H."/>
            <person name="Li Y."/>
            <person name="Tanoue T."/>
            <person name="Takei H."/>
            <person name="Nittono H."/>
            <person name="Narushima S."/>
            <person name="Irie J."/>
            <person name="Itoh H."/>
            <person name="Moriya K."/>
            <person name="Sugiura Y."/>
            <person name="Suematsu M."/>
            <person name="Moritoki N."/>
            <person name="Shibata S."/>
            <person name="Littman R.D."/>
            <person name="Fischbach A.M."/>
            <person name="Uwamino Y."/>
            <person name="Inoue T."/>
            <person name="Honda A."/>
            <person name="Hattori M."/>
            <person name="Murai T."/>
            <person name="Xavier J.R."/>
            <person name="Hirose N."/>
            <person name="Honda K."/>
        </authorList>
    </citation>
    <scope>NUCLEOTIDE SEQUENCE [LARGE SCALE GENOMIC DNA]</scope>
    <source>
        <strain evidence="1 2">CE91-St30</strain>
    </source>
</reference>
<organism evidence="1 2">
    <name type="scientific">Raoultibacter timonensis</name>
    <dbReference type="NCBI Taxonomy" id="1907662"/>
    <lineage>
        <taxon>Bacteria</taxon>
        <taxon>Bacillati</taxon>
        <taxon>Actinomycetota</taxon>
        <taxon>Coriobacteriia</taxon>
        <taxon>Eggerthellales</taxon>
        <taxon>Eggerthellaceae</taxon>
        <taxon>Raoultibacter</taxon>
    </lineage>
</organism>
<accession>A0ABM7WFE9</accession>